<feature type="signal peptide" evidence="6">
    <location>
        <begin position="1"/>
        <end position="22"/>
    </location>
</feature>
<evidence type="ECO:0000256" key="2">
    <source>
        <dbReference type="ARBA" id="ARBA00005722"/>
    </source>
</evidence>
<comment type="similarity">
    <text evidence="2">Belongs to the MipA/OmpV family.</text>
</comment>
<comment type="subcellular location">
    <subcellularLocation>
        <location evidence="1">Cell outer membrane</location>
    </subcellularLocation>
</comment>
<dbReference type="InterPro" id="IPR010583">
    <property type="entry name" value="MipA"/>
</dbReference>
<evidence type="ECO:0000256" key="3">
    <source>
        <dbReference type="ARBA" id="ARBA00022729"/>
    </source>
</evidence>
<organism evidence="7 8">
    <name type="scientific">Oceanimonas doudoroffii</name>
    <dbReference type="NCBI Taxonomy" id="84158"/>
    <lineage>
        <taxon>Bacteria</taxon>
        <taxon>Pseudomonadati</taxon>
        <taxon>Pseudomonadota</taxon>
        <taxon>Gammaproteobacteria</taxon>
        <taxon>Aeromonadales</taxon>
        <taxon>Aeromonadaceae</taxon>
        <taxon>Oceanimonas</taxon>
    </lineage>
</organism>
<feature type="chain" id="PRO_5012579215" evidence="6">
    <location>
        <begin position="23"/>
        <end position="251"/>
    </location>
</feature>
<evidence type="ECO:0000313" key="8">
    <source>
        <dbReference type="Proteomes" id="UP000242757"/>
    </source>
</evidence>
<evidence type="ECO:0000256" key="6">
    <source>
        <dbReference type="SAM" id="SignalP"/>
    </source>
</evidence>
<dbReference type="AlphaFoldDB" id="A0A233RC74"/>
<name>A0A233RC74_9GAMM</name>
<evidence type="ECO:0000256" key="1">
    <source>
        <dbReference type="ARBA" id="ARBA00004442"/>
    </source>
</evidence>
<comment type="caution">
    <text evidence="7">The sequence shown here is derived from an EMBL/GenBank/DDBJ whole genome shotgun (WGS) entry which is preliminary data.</text>
</comment>
<keyword evidence="8" id="KW-1185">Reference proteome</keyword>
<dbReference type="GO" id="GO:0009279">
    <property type="term" value="C:cell outer membrane"/>
    <property type="evidence" value="ECO:0007669"/>
    <property type="project" value="UniProtKB-SubCell"/>
</dbReference>
<dbReference type="Proteomes" id="UP000242757">
    <property type="component" value="Unassembled WGS sequence"/>
</dbReference>
<proteinExistence type="inferred from homology"/>
<keyword evidence="4" id="KW-0472">Membrane</keyword>
<protein>
    <submittedName>
        <fullName evidence="7">Structural protein MipA</fullName>
    </submittedName>
</protein>
<dbReference type="EMBL" id="NBIM01000006">
    <property type="protein sequence ID" value="OXY80993.1"/>
    <property type="molecule type" value="Genomic_DNA"/>
</dbReference>
<accession>A0A233RC74</accession>
<evidence type="ECO:0000256" key="5">
    <source>
        <dbReference type="ARBA" id="ARBA00023237"/>
    </source>
</evidence>
<dbReference type="PANTHER" id="PTHR38776:SF1">
    <property type="entry name" value="MLTA-INTERACTING PROTEIN-RELATED"/>
    <property type="match status" value="1"/>
</dbReference>
<dbReference type="Pfam" id="PF06629">
    <property type="entry name" value="MipA"/>
    <property type="match status" value="1"/>
</dbReference>
<keyword evidence="3 6" id="KW-0732">Signal</keyword>
<dbReference type="PANTHER" id="PTHR38776">
    <property type="entry name" value="MLTA-INTERACTING PROTEIN-RELATED"/>
    <property type="match status" value="1"/>
</dbReference>
<dbReference type="RefSeq" id="WP_094201583.1">
    <property type="nucleotide sequence ID" value="NZ_NBIM01000006.1"/>
</dbReference>
<evidence type="ECO:0000313" key="7">
    <source>
        <dbReference type="EMBL" id="OXY80993.1"/>
    </source>
</evidence>
<dbReference type="OrthoDB" id="8741240at2"/>
<sequence>MCRSLVYCSLAAPFLLATSAMAQTLNGSIGASVIQAPDYLGSDDDEARVLPDLNLRYGDQLYLNLRDGLGWNLYRQRNWTLSPFLGYQPGRDNTGDLSRFDEVDDSLTGGLRLSYQPAPWNLSLQAETPLSGDVDGYKLTLRAGWRGQPAPNWSAGIGPSLVYSSKAWTQSLFRVSARDAARSGFSRYEPTDGYWRLGLSGNLNYRFAARWSVTGLAGITQLTGDARDSPIVKNAGDATQSLAGMVLSYHF</sequence>
<reference evidence="7 8" key="1">
    <citation type="submission" date="2017-08" db="EMBL/GenBank/DDBJ databases">
        <title>A Genome Sequence of Oceanimonas doudoroffii ATCC 27123T.</title>
        <authorList>
            <person name="Brennan M.A."/>
            <person name="Maclea K.S."/>
            <person name="Mcclelland W.D."/>
            <person name="Trachtenberg A.M."/>
        </authorList>
    </citation>
    <scope>NUCLEOTIDE SEQUENCE [LARGE SCALE GENOMIC DNA]</scope>
    <source>
        <strain evidence="7 8">ATCC 27123</strain>
    </source>
</reference>
<evidence type="ECO:0000256" key="4">
    <source>
        <dbReference type="ARBA" id="ARBA00023136"/>
    </source>
</evidence>
<gene>
    <name evidence="7" type="ORF">B6S08_14810</name>
</gene>
<keyword evidence="5" id="KW-0998">Cell outer membrane</keyword>